<proteinExistence type="predicted"/>
<dbReference type="InterPro" id="IPR003594">
    <property type="entry name" value="HATPase_dom"/>
</dbReference>
<organism evidence="12 13">
    <name type="scientific">Chitinophaga parva</name>
    <dbReference type="NCBI Taxonomy" id="2169414"/>
    <lineage>
        <taxon>Bacteria</taxon>
        <taxon>Pseudomonadati</taxon>
        <taxon>Bacteroidota</taxon>
        <taxon>Chitinophagia</taxon>
        <taxon>Chitinophagales</taxon>
        <taxon>Chitinophagaceae</taxon>
        <taxon>Chitinophaga</taxon>
    </lineage>
</organism>
<dbReference type="Pfam" id="PF13424">
    <property type="entry name" value="TPR_12"/>
    <property type="match status" value="1"/>
</dbReference>
<dbReference type="InterPro" id="IPR019734">
    <property type="entry name" value="TPR_rpt"/>
</dbReference>
<keyword evidence="8" id="KW-0802">TPR repeat</keyword>
<keyword evidence="9" id="KW-0472">Membrane</keyword>
<dbReference type="SMART" id="SM00028">
    <property type="entry name" value="TPR"/>
    <property type="match status" value="3"/>
</dbReference>
<dbReference type="RefSeq" id="WP_108686369.1">
    <property type="nucleotide sequence ID" value="NZ_QCYK01000001.1"/>
</dbReference>
<feature type="repeat" description="TPR" evidence="8">
    <location>
        <begin position="236"/>
        <end position="269"/>
    </location>
</feature>
<feature type="signal peptide" evidence="10">
    <location>
        <begin position="1"/>
        <end position="20"/>
    </location>
</feature>
<dbReference type="EC" id="2.7.13.3" evidence="2"/>
<dbReference type="Gene3D" id="3.30.565.10">
    <property type="entry name" value="Histidine kinase-like ATPase, C-terminal domain"/>
    <property type="match status" value="1"/>
</dbReference>
<feature type="transmembrane region" description="Helical" evidence="9">
    <location>
        <begin position="484"/>
        <end position="502"/>
    </location>
</feature>
<evidence type="ECO:0000256" key="7">
    <source>
        <dbReference type="ARBA" id="ARBA00022840"/>
    </source>
</evidence>
<keyword evidence="5" id="KW-0547">Nucleotide-binding</keyword>
<dbReference type="Gene3D" id="3.30.450.20">
    <property type="entry name" value="PAS domain"/>
    <property type="match status" value="1"/>
</dbReference>
<dbReference type="PANTHER" id="PTHR41523">
    <property type="entry name" value="TWO-COMPONENT SYSTEM SENSOR PROTEIN"/>
    <property type="match status" value="1"/>
</dbReference>
<dbReference type="OrthoDB" id="1223659at2"/>
<dbReference type="InterPro" id="IPR011990">
    <property type="entry name" value="TPR-like_helical_dom_sf"/>
</dbReference>
<keyword evidence="9" id="KW-0812">Transmembrane</keyword>
<evidence type="ECO:0000256" key="4">
    <source>
        <dbReference type="ARBA" id="ARBA00022679"/>
    </source>
</evidence>
<keyword evidence="3" id="KW-0597">Phosphoprotein</keyword>
<comment type="caution">
    <text evidence="12">The sequence shown here is derived from an EMBL/GenBank/DDBJ whole genome shotgun (WGS) entry which is preliminary data.</text>
</comment>
<keyword evidence="7" id="KW-0067">ATP-binding</keyword>
<dbReference type="AlphaFoldDB" id="A0A2T7BQ24"/>
<dbReference type="PANTHER" id="PTHR41523:SF8">
    <property type="entry name" value="ETHYLENE RESPONSE SENSOR PROTEIN"/>
    <property type="match status" value="1"/>
</dbReference>
<dbReference type="Gene3D" id="1.25.40.10">
    <property type="entry name" value="Tetratricopeptide repeat domain"/>
    <property type="match status" value="1"/>
</dbReference>
<evidence type="ECO:0000256" key="1">
    <source>
        <dbReference type="ARBA" id="ARBA00000085"/>
    </source>
</evidence>
<evidence type="ECO:0000256" key="2">
    <source>
        <dbReference type="ARBA" id="ARBA00012438"/>
    </source>
</evidence>
<evidence type="ECO:0000259" key="11">
    <source>
        <dbReference type="PROSITE" id="PS50109"/>
    </source>
</evidence>
<keyword evidence="13" id="KW-1185">Reference proteome</keyword>
<evidence type="ECO:0000256" key="9">
    <source>
        <dbReference type="SAM" id="Phobius"/>
    </source>
</evidence>
<evidence type="ECO:0000256" key="8">
    <source>
        <dbReference type="PROSITE-ProRule" id="PRU00339"/>
    </source>
</evidence>
<accession>A0A2T7BQ24</accession>
<dbReference type="Pfam" id="PF02518">
    <property type="entry name" value="HATPase_c"/>
    <property type="match status" value="1"/>
</dbReference>
<dbReference type="InterPro" id="IPR005467">
    <property type="entry name" value="His_kinase_dom"/>
</dbReference>
<protein>
    <recommendedName>
        <fullName evidence="2">histidine kinase</fullName>
        <ecNumber evidence="2">2.7.13.3</ecNumber>
    </recommendedName>
</protein>
<dbReference type="GO" id="GO:0005524">
    <property type="term" value="F:ATP binding"/>
    <property type="evidence" value="ECO:0007669"/>
    <property type="project" value="UniProtKB-KW"/>
</dbReference>
<dbReference type="InterPro" id="IPR011495">
    <property type="entry name" value="Sig_transdc_His_kin_sub2_dim/P"/>
</dbReference>
<dbReference type="GO" id="GO:0004673">
    <property type="term" value="F:protein histidine kinase activity"/>
    <property type="evidence" value="ECO:0007669"/>
    <property type="project" value="UniProtKB-EC"/>
</dbReference>
<gene>
    <name evidence="12" type="ORF">DCC81_09905</name>
</gene>
<evidence type="ECO:0000256" key="5">
    <source>
        <dbReference type="ARBA" id="ARBA00022741"/>
    </source>
</evidence>
<evidence type="ECO:0000256" key="10">
    <source>
        <dbReference type="SAM" id="SignalP"/>
    </source>
</evidence>
<dbReference type="PROSITE" id="PS50109">
    <property type="entry name" value="HIS_KIN"/>
    <property type="match status" value="1"/>
</dbReference>
<dbReference type="Proteomes" id="UP000244450">
    <property type="component" value="Unassembled WGS sequence"/>
</dbReference>
<reference evidence="12 13" key="1">
    <citation type="submission" date="2018-04" db="EMBL/GenBank/DDBJ databases">
        <title>Chitinophaga fuyangensis sp. nov., isolated from soil in a chemical factory.</title>
        <authorList>
            <person name="Chen K."/>
        </authorList>
    </citation>
    <scope>NUCLEOTIDE SEQUENCE [LARGE SCALE GENOMIC DNA]</scope>
    <source>
        <strain evidence="12 13">LY-1</strain>
    </source>
</reference>
<sequence length="750" mass="84693">MRRLLIALIFVAGLHSRAHGQLHLTNDTTTINRLLQQSDDYYLHRDDKAGIDSALLLAQQAAAIAATHKDAAGTGNSDMAISKALSKAQQRDKAKAYVAHAIQVFADARLLTDLGFAYWEMSGYYNISEQQYPEKMRYIEKSVAAFHAAGNIRKEADALRELADARQIYGDYAQSLVELKQALKLYQSINAQDLERMYDLMGDVSCSLGNLNDAVQYGLLAIQAAEKAHDTTLQVCTVYNHLGITYYYLNEYVTSASYYAKALAVAEKYKSYNDIYLIGFNYGNNLIRQRKYMECNQHLGNILRKYPNADTPYLVLYTTSFLANYSVLKDIPNAQRQFNRLQQLTKGRTLENDAARSVYGAEIDYLLASGQHALARQYLEADEKLLSTNSTLIQLAANQIAWVRLDSAVGDFRDAFRHFHRYAILKDSIFNKEKTHHIAQMNVLYETNKKDQDILLKEKNIELLNQKAKVQSSELVRANQTRNWILGVILLLIIITGLLINYSRLKQRTNQQLRVQQKEIEKNNLSLQKLVAEKEWLVKEIHHRVKNNFQIVQGLLGTQSGYLKSEEAVNALSDSQHRVQAMSLIHQKLYQTEKLSAINMAEYIPELVSYLRDSFNIKPVIQFNLQVAPVELDIAHSIPLGLLLNEAVTNAIKYAFPGSRAGIITITLKRNRDHELVLLIKDNGVGLPANFDQDHVSSMGMRLMQGLTGDMDGHLSIHSNGGTEIQVAFPYHFTTSDASYSATADLTNLI</sequence>
<dbReference type="InterPro" id="IPR036890">
    <property type="entry name" value="HATPase_C_sf"/>
</dbReference>
<feature type="chain" id="PRO_5015612070" description="histidine kinase" evidence="10">
    <location>
        <begin position="21"/>
        <end position="750"/>
    </location>
</feature>
<evidence type="ECO:0000313" key="12">
    <source>
        <dbReference type="EMBL" id="PUZ29731.1"/>
    </source>
</evidence>
<comment type="catalytic activity">
    <reaction evidence="1">
        <text>ATP + protein L-histidine = ADP + protein N-phospho-L-histidine.</text>
        <dbReference type="EC" id="2.7.13.3"/>
    </reaction>
</comment>
<dbReference type="PROSITE" id="PS50005">
    <property type="entry name" value="TPR"/>
    <property type="match status" value="1"/>
</dbReference>
<keyword evidence="4" id="KW-0808">Transferase</keyword>
<evidence type="ECO:0000256" key="3">
    <source>
        <dbReference type="ARBA" id="ARBA00022553"/>
    </source>
</evidence>
<dbReference type="Pfam" id="PF07568">
    <property type="entry name" value="HisKA_2"/>
    <property type="match status" value="1"/>
</dbReference>
<keyword evidence="10" id="KW-0732">Signal</keyword>
<dbReference type="SMART" id="SM00387">
    <property type="entry name" value="HATPase_c"/>
    <property type="match status" value="1"/>
</dbReference>
<dbReference type="SUPFAM" id="SSF55874">
    <property type="entry name" value="ATPase domain of HSP90 chaperone/DNA topoisomerase II/histidine kinase"/>
    <property type="match status" value="1"/>
</dbReference>
<keyword evidence="9" id="KW-1133">Transmembrane helix</keyword>
<dbReference type="EMBL" id="QCYK01000001">
    <property type="protein sequence ID" value="PUZ29731.1"/>
    <property type="molecule type" value="Genomic_DNA"/>
</dbReference>
<evidence type="ECO:0000313" key="13">
    <source>
        <dbReference type="Proteomes" id="UP000244450"/>
    </source>
</evidence>
<keyword evidence="6" id="KW-0418">Kinase</keyword>
<dbReference type="SUPFAM" id="SSF48452">
    <property type="entry name" value="TPR-like"/>
    <property type="match status" value="2"/>
</dbReference>
<evidence type="ECO:0000256" key="6">
    <source>
        <dbReference type="ARBA" id="ARBA00022777"/>
    </source>
</evidence>
<feature type="domain" description="Histidine kinase" evidence="11">
    <location>
        <begin position="540"/>
        <end position="733"/>
    </location>
</feature>
<name>A0A2T7BQ24_9BACT</name>